<dbReference type="EMBL" id="JAJJMA010093304">
    <property type="protein sequence ID" value="MCL7029709.1"/>
    <property type="molecule type" value="Genomic_DNA"/>
</dbReference>
<proteinExistence type="predicted"/>
<keyword evidence="3" id="KW-1185">Reference proteome</keyword>
<gene>
    <name evidence="2" type="ORF">MKW94_008036</name>
</gene>
<organism evidence="2 3">
    <name type="scientific">Papaver nudicaule</name>
    <name type="common">Iceland poppy</name>
    <dbReference type="NCBI Taxonomy" id="74823"/>
    <lineage>
        <taxon>Eukaryota</taxon>
        <taxon>Viridiplantae</taxon>
        <taxon>Streptophyta</taxon>
        <taxon>Embryophyta</taxon>
        <taxon>Tracheophyta</taxon>
        <taxon>Spermatophyta</taxon>
        <taxon>Magnoliopsida</taxon>
        <taxon>Ranunculales</taxon>
        <taxon>Papaveraceae</taxon>
        <taxon>Papaveroideae</taxon>
        <taxon>Papaver</taxon>
    </lineage>
</organism>
<evidence type="ECO:0000313" key="2">
    <source>
        <dbReference type="EMBL" id="MCL7029709.1"/>
    </source>
</evidence>
<evidence type="ECO:0000256" key="1">
    <source>
        <dbReference type="SAM" id="MobiDB-lite"/>
    </source>
</evidence>
<evidence type="ECO:0000313" key="3">
    <source>
        <dbReference type="Proteomes" id="UP001177140"/>
    </source>
</evidence>
<sequence>MEDSFQPPVPDAAAADKDDQQNLMDEGYASSISCDYSDEEEYASDTESYIIFFENWMCSKKKLYRFTKKLKPKSVDDWKMSWPKGCKLAESGFVNVYSYFQEHTGVGGYSVILRNMSGEPIAASAKFSLDGKFYIFQVLDGLVAGLHLASKYGCSNPYLRCNSGAIVPLLGGKYPSRCDCKGKKIGQLCLTCVRLYGPSINKKCFETLMPFLEELQSRKLDALDFESVPSRMNKAARFLAKYAKDKALVVKENGKRRVLDYKVDIEPSEFPDALVSILLDDAFDSLYYNLDARAKFEENWHQPAVA</sequence>
<protein>
    <submittedName>
        <fullName evidence="2">Uncharacterized protein</fullName>
    </submittedName>
</protein>
<reference evidence="2" key="1">
    <citation type="submission" date="2022-03" db="EMBL/GenBank/DDBJ databases">
        <title>A functionally conserved STORR gene fusion in Papaver species that diverged 16.8 million years ago.</title>
        <authorList>
            <person name="Catania T."/>
        </authorList>
    </citation>
    <scope>NUCLEOTIDE SEQUENCE</scope>
    <source>
        <strain evidence="2">S-191538</strain>
    </source>
</reference>
<dbReference type="Proteomes" id="UP001177140">
    <property type="component" value="Unassembled WGS sequence"/>
</dbReference>
<feature type="region of interest" description="Disordered" evidence="1">
    <location>
        <begin position="1"/>
        <end position="20"/>
    </location>
</feature>
<dbReference type="AlphaFoldDB" id="A0AA41RZ18"/>
<name>A0AA41RZ18_PAPNU</name>
<accession>A0AA41RZ18</accession>
<comment type="caution">
    <text evidence="2">The sequence shown here is derived from an EMBL/GenBank/DDBJ whole genome shotgun (WGS) entry which is preliminary data.</text>
</comment>